<dbReference type="PANTHER" id="PTHR33331:SF13">
    <property type="entry name" value="COILED-COIL DOMAIN CONTAINING 162"/>
    <property type="match status" value="1"/>
</dbReference>
<feature type="non-terminal residue" evidence="1">
    <location>
        <position position="1"/>
    </location>
</feature>
<gene>
    <name evidence="1" type="ORF">HGM15179_004141</name>
</gene>
<dbReference type="InterPro" id="IPR040401">
    <property type="entry name" value="CCDC162"/>
</dbReference>
<organism evidence="1 2">
    <name type="scientific">Zosterops borbonicus</name>
    <dbReference type="NCBI Taxonomy" id="364589"/>
    <lineage>
        <taxon>Eukaryota</taxon>
        <taxon>Metazoa</taxon>
        <taxon>Chordata</taxon>
        <taxon>Craniata</taxon>
        <taxon>Vertebrata</taxon>
        <taxon>Euteleostomi</taxon>
        <taxon>Archelosauria</taxon>
        <taxon>Archosauria</taxon>
        <taxon>Dinosauria</taxon>
        <taxon>Saurischia</taxon>
        <taxon>Theropoda</taxon>
        <taxon>Coelurosauria</taxon>
        <taxon>Aves</taxon>
        <taxon>Neognathae</taxon>
        <taxon>Neoaves</taxon>
        <taxon>Telluraves</taxon>
        <taxon>Australaves</taxon>
        <taxon>Passeriformes</taxon>
        <taxon>Sylvioidea</taxon>
        <taxon>Zosteropidae</taxon>
        <taxon>Zosterops</taxon>
    </lineage>
</organism>
<name>A0A8K1GPQ3_9PASS</name>
<dbReference type="OrthoDB" id="9392120at2759"/>
<dbReference type="EMBL" id="SWJQ01000085">
    <property type="protein sequence ID" value="TRZ22941.1"/>
    <property type="molecule type" value="Genomic_DNA"/>
</dbReference>
<proteinExistence type="predicted"/>
<dbReference type="AlphaFoldDB" id="A0A8K1GPQ3"/>
<reference evidence="1" key="1">
    <citation type="submission" date="2019-04" db="EMBL/GenBank/DDBJ databases">
        <title>Genome assembly of Zosterops borbonicus 15179.</title>
        <authorList>
            <person name="Leroy T."/>
            <person name="Anselmetti Y."/>
            <person name="Tilak M.-K."/>
            <person name="Nabholz B."/>
        </authorList>
    </citation>
    <scope>NUCLEOTIDE SEQUENCE</scope>
    <source>
        <strain evidence="1">HGM_15179</strain>
        <tissue evidence="1">Muscle</tissue>
    </source>
</reference>
<protein>
    <submittedName>
        <fullName evidence="1">Uncharacterized protein</fullName>
    </submittedName>
</protein>
<feature type="non-terminal residue" evidence="1">
    <location>
        <position position="254"/>
    </location>
</feature>
<dbReference type="PANTHER" id="PTHR33331">
    <property type="entry name" value="COILED-COIL DOMAIN-CONTAINING PROTEIN 162"/>
    <property type="match status" value="1"/>
</dbReference>
<evidence type="ECO:0000313" key="1">
    <source>
        <dbReference type="EMBL" id="TRZ22941.1"/>
    </source>
</evidence>
<evidence type="ECO:0000313" key="2">
    <source>
        <dbReference type="Proteomes" id="UP000796761"/>
    </source>
</evidence>
<comment type="caution">
    <text evidence="1">The sequence shown here is derived from an EMBL/GenBank/DDBJ whole genome shotgun (WGS) entry which is preliminary data.</text>
</comment>
<accession>A0A8K1GPQ3</accession>
<dbReference type="Proteomes" id="UP000796761">
    <property type="component" value="Unassembled WGS sequence"/>
</dbReference>
<keyword evidence="2" id="KW-1185">Reference proteome</keyword>
<sequence>PSAVWSELPASLKCNFWQYTAHVPGEAFISPQMLNPPTQKTEALGKVLKLKRRIIVIYCHKLCHHMSQHALRDQLTGHYYSLRSLLDDIPVLRDKYFITGLSEGKKKEKQELKKNPALLAITPNLKHTLLSKYGHTFLNLRIMTHANKVLVMYKTLQQELHKLLESPQIHMIHDVQKKINQEMNSKLWKHKVKQENFSVVHPQKQLFKGFLFCFPGLFLKSNLQQCFTVVSCDITILGLCHGMIMEITALRAWL</sequence>